<evidence type="ECO:0008006" key="3">
    <source>
        <dbReference type="Google" id="ProtNLM"/>
    </source>
</evidence>
<dbReference type="RefSeq" id="WP_165326126.1">
    <property type="nucleotide sequence ID" value="NZ_CP049109.1"/>
</dbReference>
<dbReference type="Proteomes" id="UP000501568">
    <property type="component" value="Chromosome"/>
</dbReference>
<name>A0A6G6Y2H5_9SPHN</name>
<protein>
    <recommendedName>
        <fullName evidence="3">VOC domain-containing protein</fullName>
    </recommendedName>
</protein>
<gene>
    <name evidence="1" type="ORF">G5C33_04535</name>
</gene>
<reference evidence="1 2" key="1">
    <citation type="submission" date="2020-02" db="EMBL/GenBank/DDBJ databases">
        <authorList>
            <person name="Zheng R.K."/>
            <person name="Sun C.M."/>
        </authorList>
    </citation>
    <scope>NUCLEOTIDE SEQUENCE [LARGE SCALE GENOMIC DNA]</scope>
    <source>
        <strain evidence="2">zrk23</strain>
    </source>
</reference>
<evidence type="ECO:0000313" key="2">
    <source>
        <dbReference type="Proteomes" id="UP000501568"/>
    </source>
</evidence>
<dbReference type="InterPro" id="IPR029068">
    <property type="entry name" value="Glyas_Bleomycin-R_OHBP_Dase"/>
</dbReference>
<proteinExistence type="predicted"/>
<dbReference type="AlphaFoldDB" id="A0A6G6Y2H5"/>
<evidence type="ECO:0000313" key="1">
    <source>
        <dbReference type="EMBL" id="QIG79125.1"/>
    </source>
</evidence>
<dbReference type="Gene3D" id="3.10.180.10">
    <property type="entry name" value="2,3-Dihydroxybiphenyl 1,2-Dioxygenase, domain 1"/>
    <property type="match status" value="1"/>
</dbReference>
<accession>A0A6G6Y2H5</accession>
<organism evidence="1 2">
    <name type="scientific">Stakelama tenebrarum</name>
    <dbReference type="NCBI Taxonomy" id="2711215"/>
    <lineage>
        <taxon>Bacteria</taxon>
        <taxon>Pseudomonadati</taxon>
        <taxon>Pseudomonadota</taxon>
        <taxon>Alphaproteobacteria</taxon>
        <taxon>Sphingomonadales</taxon>
        <taxon>Sphingomonadaceae</taxon>
        <taxon>Stakelama</taxon>
    </lineage>
</organism>
<sequence>MTVLGIRFCTVRPDEEARALAQFLGADGLGLAERDLGMDAPEFAGAVFPAGEHSWAEIWAASEAMPEGVMLHIIVGDADAYAERARNNGIALQGPVDAHGERIYFAQAPGGLAIAILSRTDS</sequence>
<dbReference type="SUPFAM" id="SSF54593">
    <property type="entry name" value="Glyoxalase/Bleomycin resistance protein/Dihydroxybiphenyl dioxygenase"/>
    <property type="match status" value="1"/>
</dbReference>
<dbReference type="KEGG" id="spzr:G5C33_04535"/>
<dbReference type="EMBL" id="CP049109">
    <property type="protein sequence ID" value="QIG79125.1"/>
    <property type="molecule type" value="Genomic_DNA"/>
</dbReference>
<keyword evidence="2" id="KW-1185">Reference proteome</keyword>